<dbReference type="OrthoDB" id="9757947at2"/>
<dbReference type="Proteomes" id="UP000295164">
    <property type="component" value="Unassembled WGS sequence"/>
</dbReference>
<dbReference type="InterPro" id="IPR052025">
    <property type="entry name" value="Xyloglucanase_GH74"/>
</dbReference>
<evidence type="ECO:0000313" key="2">
    <source>
        <dbReference type="Proteomes" id="UP000295164"/>
    </source>
</evidence>
<reference evidence="1 2" key="1">
    <citation type="submission" date="2019-03" db="EMBL/GenBank/DDBJ databases">
        <authorList>
            <person name="Kim M.K.M."/>
        </authorList>
    </citation>
    <scope>NUCLEOTIDE SEQUENCE [LARGE SCALE GENOMIC DNA]</scope>
    <source>
        <strain evidence="1 2">17J68-15</strain>
    </source>
</reference>
<gene>
    <name evidence="1" type="ORF">E0486_16780</name>
</gene>
<dbReference type="EMBL" id="SKFH01000044">
    <property type="protein sequence ID" value="TCZ66394.1"/>
    <property type="molecule type" value="Genomic_DNA"/>
</dbReference>
<dbReference type="InterPro" id="IPR026444">
    <property type="entry name" value="Secre_tail"/>
</dbReference>
<dbReference type="NCBIfam" id="TIGR04183">
    <property type="entry name" value="Por_Secre_tail"/>
    <property type="match status" value="1"/>
</dbReference>
<dbReference type="PANTHER" id="PTHR43739">
    <property type="entry name" value="XYLOGLUCANASE (EUROFUNG)"/>
    <property type="match status" value="1"/>
</dbReference>
<evidence type="ECO:0000313" key="1">
    <source>
        <dbReference type="EMBL" id="TCZ66394.1"/>
    </source>
</evidence>
<accession>A0A4R4DV99</accession>
<protein>
    <submittedName>
        <fullName evidence="1">T9SS type A sorting domain-containing protein</fullName>
    </submittedName>
</protein>
<dbReference type="Gene3D" id="2.130.10.10">
    <property type="entry name" value="YVTN repeat-like/Quinoprotein amine dehydrogenase"/>
    <property type="match status" value="3"/>
</dbReference>
<dbReference type="GO" id="GO:0010411">
    <property type="term" value="P:xyloglucan metabolic process"/>
    <property type="evidence" value="ECO:0007669"/>
    <property type="project" value="TreeGrafter"/>
</dbReference>
<name>A0A4R4DV99_9BACT</name>
<sequence>MSTMKSLIKAGVVAGLCTAAWFGYAAYRAEGLEEQEERLEQDGMELAKRQQFMMLRDPQLNAIPTGRLAQADAARRSLIANGRTATLPWQERGPSNVGGRTRAILVDRADASGNTVLAASVSGGLFRCTNFLNAPVSWTPVTAGLYNPAVTCLVQDRSNPAVIYAGTGEGWFNIDAQKGAGIFKSTDGGLSWSVLPSTTDFEYCQDLVQDNNGNLYVSLRNNLTALRGIMRSADGGITWAQVAGLPFTNLNYRTGRAADLEVASNGDVYATLGIFSPGMVIKSAASNGAAIGTAGTWVDVTPPFAAATNRCELSISPSDPNRLYVFPQDSVTSQVTEVLRSDNGGQSWTTVNAPVGVNNGAVSQNWYNLTSAVDPNNPDIVVAGGANVCRSTDGGQTWSTISTGIHVDQHLLLFTTSSRLIVGNDGGIFVANNVNEASPFFENKNNTFNATQFYGADFHPTDPNYFLAGAQDNNTQRFTTAGLNVTTPVVGGDGGIPHIDQTDGNLKIAAYVGNSYYRSINGSTFQALTGNTSATGQFINPSDLDDNAKVLYAGDDAGKMTVVSNLAATPGRAVRSVTAMGSREITAVRVDASGTNTVWLGCSFGTTSGTANKPQLLKLTNANATTPFVSVNAVITPATPGAAISSIDIDPANPAHLVVTLSNFGVVSIFETTNSGGAWTSVEGNLPDMPVYWALFVPARIEPNGAGNGAGGMMIGTDLGVWFTTSLNGTATQWAPYANFPVTPVYMLKYRASDRLVVAATHGRGLWTTVLTEATGVSNVTATRDFIRYISAANDRLTIVPGTLNNVRRMTIEVYDTRGGLVHRETRAYATAQLPTSSWARGAYIVRITGERGEVFVQQVVR</sequence>
<dbReference type="AlphaFoldDB" id="A0A4R4DV99"/>
<dbReference type="SUPFAM" id="SSF110296">
    <property type="entry name" value="Oligoxyloglucan reducing end-specific cellobiohydrolase"/>
    <property type="match status" value="2"/>
</dbReference>
<keyword evidence="2" id="KW-1185">Reference proteome</keyword>
<organism evidence="1 2">
    <name type="scientific">Flaviaesturariibacter aridisoli</name>
    <dbReference type="NCBI Taxonomy" id="2545761"/>
    <lineage>
        <taxon>Bacteria</taxon>
        <taxon>Pseudomonadati</taxon>
        <taxon>Bacteroidota</taxon>
        <taxon>Chitinophagia</taxon>
        <taxon>Chitinophagales</taxon>
        <taxon>Chitinophagaceae</taxon>
        <taxon>Flaviaestuariibacter</taxon>
    </lineage>
</organism>
<dbReference type="PANTHER" id="PTHR43739:SF5">
    <property type="entry name" value="EXO-ALPHA-SIALIDASE"/>
    <property type="match status" value="1"/>
</dbReference>
<dbReference type="CDD" id="cd15482">
    <property type="entry name" value="Sialidase_non-viral"/>
    <property type="match status" value="1"/>
</dbReference>
<comment type="caution">
    <text evidence="1">The sequence shown here is derived from an EMBL/GenBank/DDBJ whole genome shotgun (WGS) entry which is preliminary data.</text>
</comment>
<dbReference type="InterPro" id="IPR015943">
    <property type="entry name" value="WD40/YVTN_repeat-like_dom_sf"/>
</dbReference>
<proteinExistence type="predicted"/>